<dbReference type="EMBL" id="JASAOF010000020">
    <property type="protein sequence ID" value="MDI2031682.1"/>
    <property type="molecule type" value="Genomic_DNA"/>
</dbReference>
<proteinExistence type="predicted"/>
<evidence type="ECO:0000313" key="3">
    <source>
        <dbReference type="Proteomes" id="UP001237595"/>
    </source>
</evidence>
<protein>
    <recommendedName>
        <fullName evidence="4">ESX-1 secretion-associated protein</fullName>
    </recommendedName>
</protein>
<evidence type="ECO:0008006" key="4">
    <source>
        <dbReference type="Google" id="ProtNLM"/>
    </source>
</evidence>
<gene>
    <name evidence="2" type="ORF">QFW96_23845</name>
</gene>
<keyword evidence="3" id="KW-1185">Reference proteome</keyword>
<feature type="region of interest" description="Disordered" evidence="1">
    <location>
        <begin position="1"/>
        <end position="41"/>
    </location>
</feature>
<name>A0ABT6PUJ7_9PSEU</name>
<dbReference type="Proteomes" id="UP001237595">
    <property type="component" value="Unassembled WGS sequence"/>
</dbReference>
<dbReference type="RefSeq" id="WP_281457952.1">
    <property type="nucleotide sequence ID" value="NZ_JASAOF010000020.1"/>
</dbReference>
<reference evidence="2 3" key="1">
    <citation type="submission" date="2023-04" db="EMBL/GenBank/DDBJ databases">
        <title>Draft genome sequence of Saccharopolyspora sp. TS4A08 isolated from sweet potato rhizospheric soil.</title>
        <authorList>
            <person name="Suksaard P."/>
            <person name="Duangmal K."/>
        </authorList>
    </citation>
    <scope>NUCLEOTIDE SEQUENCE [LARGE SCALE GENOMIC DNA]</scope>
    <source>
        <strain evidence="2 3">TS4A08</strain>
    </source>
</reference>
<feature type="region of interest" description="Disordered" evidence="1">
    <location>
        <begin position="66"/>
        <end position="89"/>
    </location>
</feature>
<accession>A0ABT6PUJ7</accession>
<sequence>MLRIEPSRLGVMAGGLERSTDELGRAQPLPPGDAGPSSAAVSATTADLLRVAAGFVETVHRGASNLDANKATYSGTDDGNAGMFERVGR</sequence>
<organism evidence="2 3">
    <name type="scientific">Saccharopolyspora ipomoeae</name>
    <dbReference type="NCBI Taxonomy" id="3042027"/>
    <lineage>
        <taxon>Bacteria</taxon>
        <taxon>Bacillati</taxon>
        <taxon>Actinomycetota</taxon>
        <taxon>Actinomycetes</taxon>
        <taxon>Pseudonocardiales</taxon>
        <taxon>Pseudonocardiaceae</taxon>
        <taxon>Saccharopolyspora</taxon>
    </lineage>
</organism>
<evidence type="ECO:0000256" key="1">
    <source>
        <dbReference type="SAM" id="MobiDB-lite"/>
    </source>
</evidence>
<comment type="caution">
    <text evidence="2">The sequence shown here is derived from an EMBL/GenBank/DDBJ whole genome shotgun (WGS) entry which is preliminary data.</text>
</comment>
<evidence type="ECO:0000313" key="2">
    <source>
        <dbReference type="EMBL" id="MDI2031682.1"/>
    </source>
</evidence>